<name>A0A6J4UAM7_9BACT</name>
<dbReference type="SUPFAM" id="SSF46689">
    <property type="entry name" value="Homeodomain-like"/>
    <property type="match status" value="1"/>
</dbReference>
<sequence>MTEPSDRPSLRQRQRQRTREEIATAAFALFAEVGFEATTVEQIAARAGVATRTFFRHFPTKEDVVFGDQEELVARLRAALAATPGDPPLTRIFHAILTVQQPDRHPERERERARLIGESPAVRARSYHLVEALEDAVADTLMGYLGPGDDERARARIVAGAIFGALRGARRTASDHPGADPRQLVETAFATISDGASSVLRGSPHTG</sequence>
<dbReference type="InterPro" id="IPR001647">
    <property type="entry name" value="HTH_TetR"/>
</dbReference>
<dbReference type="InterPro" id="IPR023772">
    <property type="entry name" value="DNA-bd_HTH_TetR-type_CS"/>
</dbReference>
<keyword evidence="2 4" id="KW-0238">DNA-binding</keyword>
<dbReference type="Gene3D" id="1.10.10.60">
    <property type="entry name" value="Homeodomain-like"/>
    <property type="match status" value="1"/>
</dbReference>
<dbReference type="EMBL" id="CADCWK010000013">
    <property type="protein sequence ID" value="CAA9542608.1"/>
    <property type="molecule type" value="Genomic_DNA"/>
</dbReference>
<evidence type="ECO:0000256" key="3">
    <source>
        <dbReference type="ARBA" id="ARBA00023163"/>
    </source>
</evidence>
<reference evidence="6" key="1">
    <citation type="submission" date="2020-02" db="EMBL/GenBank/DDBJ databases">
        <authorList>
            <person name="Meier V. D."/>
        </authorList>
    </citation>
    <scope>NUCLEOTIDE SEQUENCE</scope>
    <source>
        <strain evidence="6">AVDCRST_MAG33</strain>
    </source>
</reference>
<accession>A0A6J4UAM7</accession>
<keyword evidence="3" id="KW-0804">Transcription</keyword>
<dbReference type="InterPro" id="IPR050109">
    <property type="entry name" value="HTH-type_TetR-like_transc_reg"/>
</dbReference>
<evidence type="ECO:0000256" key="1">
    <source>
        <dbReference type="ARBA" id="ARBA00023015"/>
    </source>
</evidence>
<dbReference type="AlphaFoldDB" id="A0A6J4UAM7"/>
<evidence type="ECO:0000256" key="2">
    <source>
        <dbReference type="ARBA" id="ARBA00023125"/>
    </source>
</evidence>
<evidence type="ECO:0000259" key="5">
    <source>
        <dbReference type="PROSITE" id="PS50977"/>
    </source>
</evidence>
<dbReference type="Pfam" id="PF00440">
    <property type="entry name" value="TetR_N"/>
    <property type="match status" value="1"/>
</dbReference>
<keyword evidence="1" id="KW-0805">Transcription regulation</keyword>
<dbReference type="InterPro" id="IPR041347">
    <property type="entry name" value="MftR_C"/>
</dbReference>
<gene>
    <name evidence="6" type="ORF">AVDCRST_MAG33-159</name>
</gene>
<protein>
    <submittedName>
        <fullName evidence="6">Transcriptional regulator, AcrR family</fullName>
    </submittedName>
</protein>
<organism evidence="6">
    <name type="scientific">uncultured Thermomicrobiales bacterium</name>
    <dbReference type="NCBI Taxonomy" id="1645740"/>
    <lineage>
        <taxon>Bacteria</taxon>
        <taxon>Pseudomonadati</taxon>
        <taxon>Thermomicrobiota</taxon>
        <taxon>Thermomicrobia</taxon>
        <taxon>Thermomicrobiales</taxon>
        <taxon>environmental samples</taxon>
    </lineage>
</organism>
<dbReference type="PANTHER" id="PTHR30055">
    <property type="entry name" value="HTH-TYPE TRANSCRIPTIONAL REGULATOR RUTR"/>
    <property type="match status" value="1"/>
</dbReference>
<evidence type="ECO:0000256" key="4">
    <source>
        <dbReference type="PROSITE-ProRule" id="PRU00335"/>
    </source>
</evidence>
<proteinExistence type="predicted"/>
<dbReference type="GO" id="GO:0003700">
    <property type="term" value="F:DNA-binding transcription factor activity"/>
    <property type="evidence" value="ECO:0007669"/>
    <property type="project" value="TreeGrafter"/>
</dbReference>
<feature type="DNA-binding region" description="H-T-H motif" evidence="4">
    <location>
        <begin position="39"/>
        <end position="58"/>
    </location>
</feature>
<dbReference type="Pfam" id="PF17754">
    <property type="entry name" value="TetR_C_14"/>
    <property type="match status" value="1"/>
</dbReference>
<dbReference type="InterPro" id="IPR009057">
    <property type="entry name" value="Homeodomain-like_sf"/>
</dbReference>
<dbReference type="PRINTS" id="PR00455">
    <property type="entry name" value="HTHTETR"/>
</dbReference>
<dbReference type="GO" id="GO:0000976">
    <property type="term" value="F:transcription cis-regulatory region binding"/>
    <property type="evidence" value="ECO:0007669"/>
    <property type="project" value="TreeGrafter"/>
</dbReference>
<evidence type="ECO:0000313" key="6">
    <source>
        <dbReference type="EMBL" id="CAA9542608.1"/>
    </source>
</evidence>
<dbReference type="Gene3D" id="1.10.357.10">
    <property type="entry name" value="Tetracycline Repressor, domain 2"/>
    <property type="match status" value="1"/>
</dbReference>
<dbReference type="PROSITE" id="PS01081">
    <property type="entry name" value="HTH_TETR_1"/>
    <property type="match status" value="1"/>
</dbReference>
<feature type="domain" description="HTH tetR-type" evidence="5">
    <location>
        <begin position="16"/>
        <end position="76"/>
    </location>
</feature>
<dbReference type="PANTHER" id="PTHR30055:SF238">
    <property type="entry name" value="MYCOFACTOCIN BIOSYNTHESIS TRANSCRIPTIONAL REGULATOR MFTR-RELATED"/>
    <property type="match status" value="1"/>
</dbReference>
<dbReference type="PROSITE" id="PS50977">
    <property type="entry name" value="HTH_TETR_2"/>
    <property type="match status" value="1"/>
</dbReference>